<evidence type="ECO:0000313" key="2">
    <source>
        <dbReference type="Proteomes" id="UP000244855"/>
    </source>
</evidence>
<evidence type="ECO:0000313" key="1">
    <source>
        <dbReference type="EMBL" id="PVH92495.1"/>
    </source>
</evidence>
<accession>A0A2V1D3B9</accession>
<name>A0A2V1D3B9_9PLEO</name>
<dbReference type="Proteomes" id="UP000244855">
    <property type="component" value="Unassembled WGS sequence"/>
</dbReference>
<dbReference type="OrthoDB" id="67027at2759"/>
<reference evidence="1 2" key="1">
    <citation type="journal article" date="2018" name="Sci. Rep.">
        <title>Comparative genomics provides insights into the lifestyle and reveals functional heterogeneity of dark septate endophytic fungi.</title>
        <authorList>
            <person name="Knapp D.G."/>
            <person name="Nemeth J.B."/>
            <person name="Barry K."/>
            <person name="Hainaut M."/>
            <person name="Henrissat B."/>
            <person name="Johnson J."/>
            <person name="Kuo A."/>
            <person name="Lim J.H.P."/>
            <person name="Lipzen A."/>
            <person name="Nolan M."/>
            <person name="Ohm R.A."/>
            <person name="Tamas L."/>
            <person name="Grigoriev I.V."/>
            <person name="Spatafora J.W."/>
            <person name="Nagy L.G."/>
            <person name="Kovacs G.M."/>
        </authorList>
    </citation>
    <scope>NUCLEOTIDE SEQUENCE [LARGE SCALE GENOMIC DNA]</scope>
    <source>
        <strain evidence="1 2">DSE2036</strain>
    </source>
</reference>
<protein>
    <submittedName>
        <fullName evidence="1">Uncharacterized protein</fullName>
    </submittedName>
</protein>
<sequence>MVGPQRDQVAVYPLTQNNFGKIRNKPGNPANSAKAQVTGKMMDEIFPNIRPGLDEYQSEITTLPSSVFRGLVTLLDESQGAILREFSAAVPAVVEALVWQLPQHEPFNLETVESSDIVKLPKRSNGLSSLIR</sequence>
<dbReference type="AlphaFoldDB" id="A0A2V1D3B9"/>
<proteinExistence type="predicted"/>
<organism evidence="1 2">
    <name type="scientific">Periconia macrospinosa</name>
    <dbReference type="NCBI Taxonomy" id="97972"/>
    <lineage>
        <taxon>Eukaryota</taxon>
        <taxon>Fungi</taxon>
        <taxon>Dikarya</taxon>
        <taxon>Ascomycota</taxon>
        <taxon>Pezizomycotina</taxon>
        <taxon>Dothideomycetes</taxon>
        <taxon>Pleosporomycetidae</taxon>
        <taxon>Pleosporales</taxon>
        <taxon>Massarineae</taxon>
        <taxon>Periconiaceae</taxon>
        <taxon>Periconia</taxon>
    </lineage>
</organism>
<keyword evidence="2" id="KW-1185">Reference proteome</keyword>
<dbReference type="EMBL" id="KZ805678">
    <property type="protein sequence ID" value="PVH92495.1"/>
    <property type="molecule type" value="Genomic_DNA"/>
</dbReference>
<dbReference type="STRING" id="97972.A0A2V1D3B9"/>
<gene>
    <name evidence="1" type="ORF">DM02DRAFT_662895</name>
</gene>